<comment type="subunit">
    <text evidence="4 11">Homotetramer.</text>
</comment>
<evidence type="ECO:0000256" key="4">
    <source>
        <dbReference type="ARBA" id="ARBA00011881"/>
    </source>
</evidence>
<evidence type="ECO:0000313" key="13">
    <source>
        <dbReference type="EMBL" id="MBK1643501.1"/>
    </source>
</evidence>
<dbReference type="SFLD" id="SFLDS00003">
    <property type="entry name" value="Haloacid_Dehalogenase"/>
    <property type="match status" value="1"/>
</dbReference>
<evidence type="ECO:0000256" key="9">
    <source>
        <dbReference type="ARBA" id="ARBA00022842"/>
    </source>
</evidence>
<dbReference type="EC" id="3.1.3.45" evidence="5 11"/>
<evidence type="ECO:0000256" key="10">
    <source>
        <dbReference type="ARBA" id="ARBA00031051"/>
    </source>
</evidence>
<protein>
    <recommendedName>
        <fullName evidence="6 11">3-deoxy-D-manno-octulosonate 8-phosphate phosphatase KdsC</fullName>
        <ecNumber evidence="5 11">3.1.3.45</ecNumber>
    </recommendedName>
    <alternativeName>
        <fullName evidence="10 11">KDO 8-P phosphatase</fullName>
    </alternativeName>
</protein>
<proteinExistence type="inferred from homology"/>
<dbReference type="Proteomes" id="UP001138802">
    <property type="component" value="Unassembled WGS sequence"/>
</dbReference>
<reference evidence="13 14" key="1">
    <citation type="journal article" date="2020" name="Microorganisms">
        <title>Osmotic Adaptation and Compatible Solute Biosynthesis of Phototrophic Bacteria as Revealed from Genome Analyses.</title>
        <authorList>
            <person name="Imhoff J.F."/>
            <person name="Rahn T."/>
            <person name="Kunzel S."/>
            <person name="Keller A."/>
            <person name="Neulinger S.C."/>
        </authorList>
    </citation>
    <scope>NUCLEOTIDE SEQUENCE [LARGE SCALE GENOMIC DNA]</scope>
    <source>
        <strain evidence="13 14">DSM 21303</strain>
    </source>
</reference>
<keyword evidence="8 11" id="KW-0378">Hydrolase</keyword>
<keyword evidence="7 11" id="KW-0479">Metal-binding</keyword>
<dbReference type="NCBIfam" id="TIGR01670">
    <property type="entry name" value="KdsC-phosphatas"/>
    <property type="match status" value="1"/>
</dbReference>
<evidence type="ECO:0000256" key="7">
    <source>
        <dbReference type="ARBA" id="ARBA00022723"/>
    </source>
</evidence>
<dbReference type="NCBIfam" id="NF007019">
    <property type="entry name" value="PRK09484.1"/>
    <property type="match status" value="1"/>
</dbReference>
<dbReference type="Pfam" id="PF08282">
    <property type="entry name" value="Hydrolase_3"/>
    <property type="match status" value="1"/>
</dbReference>
<evidence type="ECO:0000256" key="11">
    <source>
        <dbReference type="PIRNR" id="PIRNR006118"/>
    </source>
</evidence>
<gene>
    <name evidence="13" type="ORF">CKO25_02275</name>
</gene>
<dbReference type="InterPro" id="IPR036412">
    <property type="entry name" value="HAD-like_sf"/>
</dbReference>
<sequence length="173" mass="18798">MQEIFDRAAHIRLVIFDVDGVLTDGSLYLGDDGQEYKAFNSRDGHGMVLLQESGVVIGIITGRTSQVVRIRMESLGISHLYQGCRDKLPAYEALKSDLGLADTEIAYVGDDLVDLPIMRRVGLAIAVADAHHLVRGHAHLCTQAGGGRGAAREVCELIMEAQGTWQRMVSSHA</sequence>
<organism evidence="13 14">
    <name type="scientific">Thiocapsa imhoffii</name>
    <dbReference type="NCBI Taxonomy" id="382777"/>
    <lineage>
        <taxon>Bacteria</taxon>
        <taxon>Pseudomonadati</taxon>
        <taxon>Pseudomonadota</taxon>
        <taxon>Gammaproteobacteria</taxon>
        <taxon>Chromatiales</taxon>
        <taxon>Chromatiaceae</taxon>
        <taxon>Thiocapsa</taxon>
    </lineage>
</organism>
<keyword evidence="11" id="KW-0448">Lipopolysaccharide biosynthesis</keyword>
<evidence type="ECO:0000256" key="5">
    <source>
        <dbReference type="ARBA" id="ARBA00013066"/>
    </source>
</evidence>
<feature type="binding site" evidence="12">
    <location>
        <position position="110"/>
    </location>
    <ligand>
        <name>Mg(2+)</name>
        <dbReference type="ChEBI" id="CHEBI:18420"/>
    </ligand>
</feature>
<dbReference type="InterPro" id="IPR006549">
    <property type="entry name" value="HAD-SF_hydro_IIIA"/>
</dbReference>
<evidence type="ECO:0000256" key="3">
    <source>
        <dbReference type="ARBA" id="ARBA00005893"/>
    </source>
</evidence>
<evidence type="ECO:0000256" key="8">
    <source>
        <dbReference type="ARBA" id="ARBA00022801"/>
    </source>
</evidence>
<dbReference type="InterPro" id="IPR050793">
    <property type="entry name" value="CMP-NeuNAc_synthase"/>
</dbReference>
<dbReference type="SFLD" id="SFLDG01136">
    <property type="entry name" value="C1.6:_Phosphoserine_Phosphatas"/>
    <property type="match status" value="1"/>
</dbReference>
<comment type="similarity">
    <text evidence="3 11">Belongs to the KdsC family.</text>
</comment>
<keyword evidence="14" id="KW-1185">Reference proteome</keyword>
<dbReference type="Gene3D" id="3.40.50.1000">
    <property type="entry name" value="HAD superfamily/HAD-like"/>
    <property type="match status" value="1"/>
</dbReference>
<dbReference type="PANTHER" id="PTHR21485">
    <property type="entry name" value="HAD SUPERFAMILY MEMBERS CMAS AND KDSC"/>
    <property type="match status" value="1"/>
</dbReference>
<feature type="binding site" evidence="12">
    <location>
        <position position="19"/>
    </location>
    <ligand>
        <name>substrate</name>
    </ligand>
</feature>
<dbReference type="InterPro" id="IPR023214">
    <property type="entry name" value="HAD_sf"/>
</dbReference>
<evidence type="ECO:0000256" key="6">
    <source>
        <dbReference type="ARBA" id="ARBA00020092"/>
    </source>
</evidence>
<dbReference type="GO" id="GO:0019143">
    <property type="term" value="F:3-deoxy-manno-octulosonate-8-phosphatase activity"/>
    <property type="evidence" value="ECO:0007669"/>
    <property type="project" value="UniProtKB-UniRule"/>
</dbReference>
<keyword evidence="9 11" id="KW-0460">Magnesium</keyword>
<evidence type="ECO:0000256" key="12">
    <source>
        <dbReference type="PIRSR" id="PIRSR006118-2"/>
    </source>
</evidence>
<dbReference type="GO" id="GO:0046872">
    <property type="term" value="F:metal ion binding"/>
    <property type="evidence" value="ECO:0007669"/>
    <property type="project" value="UniProtKB-UniRule"/>
</dbReference>
<dbReference type="SFLD" id="SFLDG01138">
    <property type="entry name" value="C1.6.2:_Deoxy-d-mannose-octulo"/>
    <property type="match status" value="1"/>
</dbReference>
<dbReference type="EMBL" id="NRSD01000001">
    <property type="protein sequence ID" value="MBK1643501.1"/>
    <property type="molecule type" value="Genomic_DNA"/>
</dbReference>
<accession>A0A9X0WF12</accession>
<comment type="function">
    <text evidence="11">Catalyzes the hydrolysis of 3-deoxy-D-manno-octulosonate 8-phosphate (KDO 8-P) to 3-deoxy-D-manno-octulosonate (KDO) and inorganic phosphate.</text>
</comment>
<evidence type="ECO:0000313" key="14">
    <source>
        <dbReference type="Proteomes" id="UP001138802"/>
    </source>
</evidence>
<dbReference type="CDD" id="cd01630">
    <property type="entry name" value="HAD_KDO-like"/>
    <property type="match status" value="1"/>
</dbReference>
<dbReference type="RefSeq" id="WP_200386261.1">
    <property type="nucleotide sequence ID" value="NZ_NRSD01000001.1"/>
</dbReference>
<dbReference type="FunFam" id="3.40.50.1000:FF:000029">
    <property type="entry name" value="3-deoxy-D-manno-octulosonate 8-phosphate phosphatase KdsC"/>
    <property type="match status" value="1"/>
</dbReference>
<feature type="binding site" evidence="12">
    <location>
        <position position="17"/>
    </location>
    <ligand>
        <name>Mg(2+)</name>
        <dbReference type="ChEBI" id="CHEBI:18420"/>
    </ligand>
</feature>
<dbReference type="PANTHER" id="PTHR21485:SF3">
    <property type="entry name" value="N-ACYLNEURAMINATE CYTIDYLYLTRANSFERASE"/>
    <property type="match status" value="1"/>
</dbReference>
<dbReference type="NCBIfam" id="TIGR01662">
    <property type="entry name" value="HAD-SF-IIIA"/>
    <property type="match status" value="1"/>
</dbReference>
<dbReference type="InterPro" id="IPR010023">
    <property type="entry name" value="KdsC_fam"/>
</dbReference>
<dbReference type="PIRSF" id="PIRSF006118">
    <property type="entry name" value="KDO8-P_Ptase"/>
    <property type="match status" value="1"/>
</dbReference>
<comment type="catalytic activity">
    <reaction evidence="1 11">
        <text>3-deoxy-alpha-D-manno-2-octulosonate-8-phosphate + H2O = 3-deoxy-alpha-D-manno-oct-2-ulosonate + phosphate</text>
        <dbReference type="Rhea" id="RHEA:11500"/>
        <dbReference type="ChEBI" id="CHEBI:15377"/>
        <dbReference type="ChEBI" id="CHEBI:43474"/>
        <dbReference type="ChEBI" id="CHEBI:85985"/>
        <dbReference type="ChEBI" id="CHEBI:85986"/>
        <dbReference type="EC" id="3.1.3.45"/>
    </reaction>
</comment>
<evidence type="ECO:0000256" key="2">
    <source>
        <dbReference type="ARBA" id="ARBA00001946"/>
    </source>
</evidence>
<name>A0A9X0WF12_9GAMM</name>
<dbReference type="SUPFAM" id="SSF56784">
    <property type="entry name" value="HAD-like"/>
    <property type="match status" value="1"/>
</dbReference>
<evidence type="ECO:0000256" key="1">
    <source>
        <dbReference type="ARBA" id="ARBA00000898"/>
    </source>
</evidence>
<comment type="caution">
    <text evidence="13">The sequence shown here is derived from an EMBL/GenBank/DDBJ whole genome shotgun (WGS) entry which is preliminary data.</text>
</comment>
<dbReference type="GO" id="GO:0008781">
    <property type="term" value="F:N-acylneuraminate cytidylyltransferase activity"/>
    <property type="evidence" value="ECO:0007669"/>
    <property type="project" value="TreeGrafter"/>
</dbReference>
<comment type="cofactor">
    <cofactor evidence="2 11 12">
        <name>Mg(2+)</name>
        <dbReference type="ChEBI" id="CHEBI:18420"/>
    </cofactor>
</comment>
<dbReference type="GO" id="GO:0009103">
    <property type="term" value="P:lipopolysaccharide biosynthetic process"/>
    <property type="evidence" value="ECO:0007669"/>
    <property type="project" value="UniProtKB-UniRule"/>
</dbReference>
<dbReference type="AlphaFoldDB" id="A0A9X0WF12"/>